<evidence type="ECO:0000256" key="1">
    <source>
        <dbReference type="SAM" id="MobiDB-lite"/>
    </source>
</evidence>
<dbReference type="InterPro" id="IPR013324">
    <property type="entry name" value="RNA_pol_sigma_r3/r4-like"/>
</dbReference>
<protein>
    <submittedName>
        <fullName evidence="6">Uncharacterized protein</fullName>
    </submittedName>
</protein>
<dbReference type="InterPro" id="IPR050239">
    <property type="entry name" value="Sigma-70_RNA_pol_init_factors"/>
</dbReference>
<dbReference type="AlphaFoldDB" id="A0A402CT67"/>
<dbReference type="GO" id="GO:0016987">
    <property type="term" value="F:sigma factor activity"/>
    <property type="evidence" value="ECO:0007669"/>
    <property type="project" value="InterPro"/>
</dbReference>
<feature type="domain" description="RNA polymerase sigma-70 region 4" evidence="5">
    <location>
        <begin position="243"/>
        <end position="294"/>
    </location>
</feature>
<evidence type="ECO:0000259" key="4">
    <source>
        <dbReference type="Pfam" id="PF04542"/>
    </source>
</evidence>
<dbReference type="PANTHER" id="PTHR30603">
    <property type="entry name" value="RNA POLYMERASE SIGMA FACTOR RPO"/>
    <property type="match status" value="1"/>
</dbReference>
<dbReference type="InterPro" id="IPR000943">
    <property type="entry name" value="RNA_pol_sigma70"/>
</dbReference>
<dbReference type="InterPro" id="IPR007630">
    <property type="entry name" value="RNA_pol_sigma70_r4"/>
</dbReference>
<feature type="region of interest" description="Disordered" evidence="1">
    <location>
        <begin position="1"/>
        <end position="31"/>
    </location>
</feature>
<dbReference type="Gene3D" id="1.10.10.10">
    <property type="entry name" value="Winged helix-like DNA-binding domain superfamily/Winged helix DNA-binding domain"/>
    <property type="match status" value="2"/>
</dbReference>
<dbReference type="Proteomes" id="UP000287394">
    <property type="component" value="Chromosome"/>
</dbReference>
<evidence type="ECO:0000259" key="2">
    <source>
        <dbReference type="Pfam" id="PF00140"/>
    </source>
</evidence>
<dbReference type="Gene3D" id="1.10.601.10">
    <property type="entry name" value="RNA Polymerase Primary Sigma Factor"/>
    <property type="match status" value="1"/>
</dbReference>
<gene>
    <name evidence="6" type="ORF">CCAX7_28930</name>
</gene>
<dbReference type="GO" id="GO:0003677">
    <property type="term" value="F:DNA binding"/>
    <property type="evidence" value="ECO:0007669"/>
    <property type="project" value="InterPro"/>
</dbReference>
<dbReference type="Pfam" id="PF04539">
    <property type="entry name" value="Sigma70_r3"/>
    <property type="match status" value="1"/>
</dbReference>
<dbReference type="InterPro" id="IPR013325">
    <property type="entry name" value="RNA_pol_sigma_r2"/>
</dbReference>
<dbReference type="InterPro" id="IPR009042">
    <property type="entry name" value="RNA_pol_sigma70_r1_2"/>
</dbReference>
<sequence>MATTADQSFNAQSNRGRQDAIGTIFPETTTDTGNSDDLASYINRLTRTKLLTASEEKVLSRRALFGDSAAKERLIEANMRLVVSIAKNYLASGIPLEDLIQEGAIGLMTATERFNPSMGYRFSTYATQWIRQSIGRAIDNKSKSIRLPAHISESLRKIDRSRSELRRELGEEPTVEQLSAHTGLSLKKMNSLLQTTQEPVSLDMTVGDDDSTSLGNLVLDKSAPNPQDELIASEMRGEIEAILNTLDDREQIVMRKRFGFDEDDKLVLQQIGDELHISRERVRQIEAQALRKLRSAARKKRLRDYLQA</sequence>
<evidence type="ECO:0000259" key="3">
    <source>
        <dbReference type="Pfam" id="PF04539"/>
    </source>
</evidence>
<evidence type="ECO:0000259" key="5">
    <source>
        <dbReference type="Pfam" id="PF04545"/>
    </source>
</evidence>
<dbReference type="Pfam" id="PF00140">
    <property type="entry name" value="Sigma70_r1_2"/>
    <property type="match status" value="1"/>
</dbReference>
<dbReference type="KEGG" id="ccot:CCAX7_28930"/>
<accession>A0A402CT67</accession>
<dbReference type="Pfam" id="PF04542">
    <property type="entry name" value="Sigma70_r2"/>
    <property type="match status" value="1"/>
</dbReference>
<dbReference type="NCBIfam" id="TIGR02937">
    <property type="entry name" value="sigma70-ECF"/>
    <property type="match status" value="1"/>
</dbReference>
<feature type="domain" description="RNA polymerase sigma-70 region 1.2" evidence="2">
    <location>
        <begin position="40"/>
        <end position="68"/>
    </location>
</feature>
<keyword evidence="7" id="KW-1185">Reference proteome</keyword>
<dbReference type="PANTHER" id="PTHR30603:SF47">
    <property type="entry name" value="RNA POLYMERASE SIGMA FACTOR SIGD, CHLOROPLASTIC"/>
    <property type="match status" value="1"/>
</dbReference>
<dbReference type="InterPro" id="IPR036388">
    <property type="entry name" value="WH-like_DNA-bd_sf"/>
</dbReference>
<feature type="domain" description="RNA polymerase sigma-70 region 3" evidence="3">
    <location>
        <begin position="153"/>
        <end position="229"/>
    </location>
</feature>
<organism evidence="6 7">
    <name type="scientific">Capsulimonas corticalis</name>
    <dbReference type="NCBI Taxonomy" id="2219043"/>
    <lineage>
        <taxon>Bacteria</taxon>
        <taxon>Bacillati</taxon>
        <taxon>Armatimonadota</taxon>
        <taxon>Armatimonadia</taxon>
        <taxon>Capsulimonadales</taxon>
        <taxon>Capsulimonadaceae</taxon>
        <taxon>Capsulimonas</taxon>
    </lineage>
</organism>
<name>A0A402CT67_9BACT</name>
<dbReference type="CDD" id="cd06171">
    <property type="entry name" value="Sigma70_r4"/>
    <property type="match status" value="1"/>
</dbReference>
<feature type="domain" description="RNA polymerase sigma-70 region 2" evidence="4">
    <location>
        <begin position="74"/>
        <end position="141"/>
    </location>
</feature>
<evidence type="ECO:0000313" key="6">
    <source>
        <dbReference type="EMBL" id="BDI30842.1"/>
    </source>
</evidence>
<evidence type="ECO:0000313" key="7">
    <source>
        <dbReference type="Proteomes" id="UP000287394"/>
    </source>
</evidence>
<dbReference type="PIRSF" id="PIRSF000770">
    <property type="entry name" value="RNA_pol_sigma-SigE/K"/>
    <property type="match status" value="1"/>
</dbReference>
<dbReference type="SUPFAM" id="SSF88946">
    <property type="entry name" value="Sigma2 domain of RNA polymerase sigma factors"/>
    <property type="match status" value="1"/>
</dbReference>
<dbReference type="RefSeq" id="WP_165864054.1">
    <property type="nucleotide sequence ID" value="NZ_AP025739.1"/>
</dbReference>
<dbReference type="InterPro" id="IPR007627">
    <property type="entry name" value="RNA_pol_sigma70_r2"/>
</dbReference>
<feature type="compositionally biased region" description="Polar residues" evidence="1">
    <location>
        <begin position="1"/>
        <end position="15"/>
    </location>
</feature>
<dbReference type="SUPFAM" id="SSF88659">
    <property type="entry name" value="Sigma3 and sigma4 domains of RNA polymerase sigma factors"/>
    <property type="match status" value="2"/>
</dbReference>
<dbReference type="EMBL" id="AP025739">
    <property type="protein sequence ID" value="BDI30842.1"/>
    <property type="molecule type" value="Genomic_DNA"/>
</dbReference>
<dbReference type="InterPro" id="IPR007624">
    <property type="entry name" value="RNA_pol_sigma70_r3"/>
</dbReference>
<dbReference type="Pfam" id="PF04545">
    <property type="entry name" value="Sigma70_r4"/>
    <property type="match status" value="1"/>
</dbReference>
<proteinExistence type="predicted"/>
<dbReference type="InterPro" id="IPR014284">
    <property type="entry name" value="RNA_pol_sigma-70_dom"/>
</dbReference>
<reference evidence="6 7" key="1">
    <citation type="journal article" date="2019" name="Int. J. Syst. Evol. Microbiol.">
        <title>Capsulimonas corticalis gen. nov., sp. nov., an aerobic capsulated bacterium, of a novel bacterial order, Capsulimonadales ord. nov., of the class Armatimonadia of the phylum Armatimonadetes.</title>
        <authorList>
            <person name="Li J."/>
            <person name="Kudo C."/>
            <person name="Tonouchi A."/>
        </authorList>
    </citation>
    <scope>NUCLEOTIDE SEQUENCE [LARGE SCALE GENOMIC DNA]</scope>
    <source>
        <strain evidence="6 7">AX-7</strain>
    </source>
</reference>
<dbReference type="GO" id="GO:0006352">
    <property type="term" value="P:DNA-templated transcription initiation"/>
    <property type="evidence" value="ECO:0007669"/>
    <property type="project" value="InterPro"/>
</dbReference>
<dbReference type="PRINTS" id="PR00046">
    <property type="entry name" value="SIGMA70FCT"/>
</dbReference>